<dbReference type="Proteomes" id="UP000233419">
    <property type="component" value="Chromosome"/>
</dbReference>
<keyword evidence="2" id="KW-0689">Ribosomal protein</keyword>
<dbReference type="OrthoDB" id="391877at2"/>
<dbReference type="Gene3D" id="3.30.1330.30">
    <property type="match status" value="1"/>
</dbReference>
<evidence type="ECO:0000313" key="2">
    <source>
        <dbReference type="EMBL" id="AUF83505.1"/>
    </source>
</evidence>
<feature type="domain" description="Ribosomal protein eL8/eL30/eS12/Gadd45" evidence="1">
    <location>
        <begin position="6"/>
        <end position="89"/>
    </location>
</feature>
<keyword evidence="3" id="KW-1185">Reference proteome</keyword>
<protein>
    <submittedName>
        <fullName evidence="2">50S ribosomal protein L7</fullName>
    </submittedName>
</protein>
<dbReference type="KEGG" id="msyr:CXP39_01695"/>
<dbReference type="SUPFAM" id="SSF55315">
    <property type="entry name" value="L30e-like"/>
    <property type="match status" value="1"/>
</dbReference>
<sequence length="101" mass="11348">MDKQKLLNAIGMAYGSRNVIYGAKLLDFIKGKKVTFVIIGSNMGPSQKKKITDKCKFNEVEYWDDILTVEELAQACGRTTIVAVGFKEQNFVKLLKSTIKQ</sequence>
<dbReference type="InterPro" id="IPR029064">
    <property type="entry name" value="Ribosomal_eL30-like_sf"/>
</dbReference>
<keyword evidence="2" id="KW-0687">Ribonucleoprotein</keyword>
<dbReference type="InterPro" id="IPR004038">
    <property type="entry name" value="Ribosomal_eL8/eL30/eS12/Gad45"/>
</dbReference>
<gene>
    <name evidence="2" type="ORF">CXP39_01695</name>
</gene>
<evidence type="ECO:0000259" key="1">
    <source>
        <dbReference type="Pfam" id="PF01248"/>
    </source>
</evidence>
<dbReference type="RefSeq" id="WP_027048138.1">
    <property type="nucleotide sequence ID" value="NZ_CP025257.1"/>
</dbReference>
<name>A0A2K9C909_9MOLU</name>
<accession>A0A2K9C909</accession>
<organism evidence="2 3">
    <name type="scientific">Mesoplasma syrphidae</name>
    <dbReference type="NCBI Taxonomy" id="225999"/>
    <lineage>
        <taxon>Bacteria</taxon>
        <taxon>Bacillati</taxon>
        <taxon>Mycoplasmatota</taxon>
        <taxon>Mollicutes</taxon>
        <taxon>Entomoplasmatales</taxon>
        <taxon>Entomoplasmataceae</taxon>
        <taxon>Mesoplasma</taxon>
    </lineage>
</organism>
<dbReference type="EMBL" id="CP025257">
    <property type="protein sequence ID" value="AUF83505.1"/>
    <property type="molecule type" value="Genomic_DNA"/>
</dbReference>
<reference evidence="2 3" key="1">
    <citation type="submission" date="2017-12" db="EMBL/GenBank/DDBJ databases">
        <title>Mesoplasma syrphidae YJS, Complete Genome.</title>
        <authorList>
            <person name="Knight T.F."/>
            <person name="Citino T."/>
            <person name="Rubinstein R."/>
            <person name="Neuschaefer Z."/>
        </authorList>
    </citation>
    <scope>NUCLEOTIDE SEQUENCE [LARGE SCALE GENOMIC DNA]</scope>
    <source>
        <strain evidence="2 3">YJS</strain>
    </source>
</reference>
<proteinExistence type="predicted"/>
<dbReference type="AlphaFoldDB" id="A0A2K9C909"/>
<evidence type="ECO:0000313" key="3">
    <source>
        <dbReference type="Proteomes" id="UP000233419"/>
    </source>
</evidence>
<dbReference type="Pfam" id="PF01248">
    <property type="entry name" value="Ribosomal_L7Ae"/>
    <property type="match status" value="1"/>
</dbReference>
<dbReference type="GO" id="GO:0005840">
    <property type="term" value="C:ribosome"/>
    <property type="evidence" value="ECO:0007669"/>
    <property type="project" value="UniProtKB-KW"/>
</dbReference>